<dbReference type="PANTHER" id="PTHR33175:SF3">
    <property type="entry name" value="DNA-BINDING PROTEIN HU-BETA"/>
    <property type="match status" value="1"/>
</dbReference>
<dbReference type="Pfam" id="PF00216">
    <property type="entry name" value="Bac_DNA_binding"/>
    <property type="match status" value="1"/>
</dbReference>
<dbReference type="GO" id="GO:0003677">
    <property type="term" value="F:DNA binding"/>
    <property type="evidence" value="ECO:0007669"/>
    <property type="project" value="UniProtKB-KW"/>
</dbReference>
<dbReference type="AlphaFoldDB" id="A0A5S3XXW0"/>
<name>A0A5S3XXW0_9GAMM</name>
<proteinExistence type="inferred from homology"/>
<dbReference type="Gene3D" id="4.10.520.10">
    <property type="entry name" value="IHF-like DNA-binding proteins"/>
    <property type="match status" value="1"/>
</dbReference>
<dbReference type="PRINTS" id="PR01727">
    <property type="entry name" value="DNABINDINGHU"/>
</dbReference>
<gene>
    <name evidence="7" type="ORF">CWB96_00235</name>
    <name evidence="6" type="ORF">CWB97_02230</name>
</gene>
<comment type="similarity">
    <text evidence="2 5">Belongs to the bacterial histone-like protein family.</text>
</comment>
<accession>A0A5S3XXW0</accession>
<keyword evidence="3" id="KW-0226">DNA condensation</keyword>
<dbReference type="InterPro" id="IPR000119">
    <property type="entry name" value="Hist_DNA-bd"/>
</dbReference>
<evidence type="ECO:0000256" key="5">
    <source>
        <dbReference type="RuleBase" id="RU003939"/>
    </source>
</evidence>
<keyword evidence="4 7" id="KW-0238">DNA-binding</keyword>
<dbReference type="OrthoDB" id="9799835at2"/>
<dbReference type="PROSITE" id="PS00045">
    <property type="entry name" value="HISTONE_LIKE"/>
    <property type="match status" value="1"/>
</dbReference>
<organism evidence="7 9">
    <name type="scientific">Pseudoalteromonas citrea</name>
    <dbReference type="NCBI Taxonomy" id="43655"/>
    <lineage>
        <taxon>Bacteria</taxon>
        <taxon>Pseudomonadati</taxon>
        <taxon>Pseudomonadota</taxon>
        <taxon>Gammaproteobacteria</taxon>
        <taxon>Alteromonadales</taxon>
        <taxon>Pseudoalteromonadaceae</taxon>
        <taxon>Pseudoalteromonas</taxon>
    </lineage>
</organism>
<evidence type="ECO:0000313" key="7">
    <source>
        <dbReference type="EMBL" id="TMP63070.1"/>
    </source>
</evidence>
<evidence type="ECO:0000256" key="1">
    <source>
        <dbReference type="ARBA" id="ARBA00003819"/>
    </source>
</evidence>
<dbReference type="GO" id="GO:0030527">
    <property type="term" value="F:structural constituent of chromatin"/>
    <property type="evidence" value="ECO:0007669"/>
    <property type="project" value="InterPro"/>
</dbReference>
<comment type="function">
    <text evidence="1">Histone-like DNA-binding protein which is capable of wrapping DNA to stabilize it, and thus to prevent its denaturation under extreme environmental conditions.</text>
</comment>
<evidence type="ECO:0000256" key="4">
    <source>
        <dbReference type="ARBA" id="ARBA00023125"/>
    </source>
</evidence>
<sequence length="97" mass="10299">MAISKAELAELVAGSMKISKNDARCCVNAVLDAICGSLSNGNDVRVQGFGTLKVVQRSPRLGRNPSTKEAVPISACNTVQFKVSQALKEQLPQVMPL</sequence>
<evidence type="ECO:0000256" key="2">
    <source>
        <dbReference type="ARBA" id="ARBA00010529"/>
    </source>
</evidence>
<protein>
    <submittedName>
        <fullName evidence="7">DNA-binding protein</fullName>
    </submittedName>
</protein>
<dbReference type="SUPFAM" id="SSF47729">
    <property type="entry name" value="IHF-like DNA-binding proteins"/>
    <property type="match status" value="1"/>
</dbReference>
<dbReference type="EMBL" id="PNCL01000001">
    <property type="protein sequence ID" value="TMP63070.1"/>
    <property type="molecule type" value="Genomic_DNA"/>
</dbReference>
<dbReference type="EMBL" id="PNCK01000009">
    <property type="protein sequence ID" value="TMP46294.1"/>
    <property type="molecule type" value="Genomic_DNA"/>
</dbReference>
<evidence type="ECO:0000313" key="6">
    <source>
        <dbReference type="EMBL" id="TMP46294.1"/>
    </source>
</evidence>
<dbReference type="SMART" id="SM00411">
    <property type="entry name" value="BHL"/>
    <property type="match status" value="1"/>
</dbReference>
<dbReference type="RefSeq" id="WP_138594672.1">
    <property type="nucleotide sequence ID" value="NZ_PNCK01000009.1"/>
</dbReference>
<reference evidence="8 9" key="2">
    <citation type="submission" date="2019-06" db="EMBL/GenBank/DDBJ databases">
        <title>Co-occurence of chitin degradation, pigmentation and bioactivity in marine Pseudoalteromonas.</title>
        <authorList>
            <person name="Sonnenschein E.C."/>
            <person name="Bech P.K."/>
        </authorList>
    </citation>
    <scope>NUCLEOTIDE SEQUENCE [LARGE SCALE GENOMIC DNA]</scope>
    <source>
        <strain evidence="9">S2231</strain>
        <strain evidence="6 8">S2233</strain>
    </source>
</reference>
<reference evidence="8 9" key="1">
    <citation type="submission" date="2017-12" db="EMBL/GenBank/DDBJ databases">
        <authorList>
            <person name="Paulsen S."/>
            <person name="Gram L.K."/>
        </authorList>
    </citation>
    <scope>NUCLEOTIDE SEQUENCE [LARGE SCALE GENOMIC DNA]</scope>
    <source>
        <strain evidence="7 9">S2231</strain>
        <strain evidence="6 8">S2233</strain>
    </source>
</reference>
<evidence type="ECO:0000313" key="9">
    <source>
        <dbReference type="Proteomes" id="UP000307706"/>
    </source>
</evidence>
<dbReference type="PANTHER" id="PTHR33175">
    <property type="entry name" value="DNA-BINDING PROTEIN HU"/>
    <property type="match status" value="1"/>
</dbReference>
<keyword evidence="8" id="KW-1185">Reference proteome</keyword>
<dbReference type="GO" id="GO:0030261">
    <property type="term" value="P:chromosome condensation"/>
    <property type="evidence" value="ECO:0007669"/>
    <property type="project" value="UniProtKB-KW"/>
</dbReference>
<dbReference type="InterPro" id="IPR020816">
    <property type="entry name" value="Histone-like_DNA-bd_CS"/>
</dbReference>
<evidence type="ECO:0000256" key="3">
    <source>
        <dbReference type="ARBA" id="ARBA00023067"/>
    </source>
</evidence>
<dbReference type="Proteomes" id="UP000307706">
    <property type="component" value="Unassembled WGS sequence"/>
</dbReference>
<comment type="caution">
    <text evidence="7">The sequence shown here is derived from an EMBL/GenBank/DDBJ whole genome shotgun (WGS) entry which is preliminary data.</text>
</comment>
<evidence type="ECO:0000313" key="8">
    <source>
        <dbReference type="Proteomes" id="UP000305730"/>
    </source>
</evidence>
<dbReference type="Proteomes" id="UP000305730">
    <property type="component" value="Unassembled WGS sequence"/>
</dbReference>
<dbReference type="CDD" id="cd13831">
    <property type="entry name" value="HU"/>
    <property type="match status" value="1"/>
</dbReference>
<reference evidence="7" key="3">
    <citation type="submission" date="2019-09" db="EMBL/GenBank/DDBJ databases">
        <title>Co-occurence of chitin degradation, pigmentation and bioactivity in marine Pseudoalteromonas.</title>
        <authorList>
            <person name="Sonnenschein E.C."/>
            <person name="Bech P.K."/>
        </authorList>
    </citation>
    <scope>NUCLEOTIDE SEQUENCE</scope>
    <source>
        <strain evidence="7">S2231</strain>
    </source>
</reference>
<dbReference type="InterPro" id="IPR010992">
    <property type="entry name" value="IHF-like_DNA-bd_dom_sf"/>
</dbReference>